<name>A0ABS6IYY1_9RHOB</name>
<evidence type="ECO:0000313" key="3">
    <source>
        <dbReference type="Proteomes" id="UP000731907"/>
    </source>
</evidence>
<dbReference type="RefSeq" id="WP_161760492.1">
    <property type="nucleotide sequence ID" value="NZ_JAAATX020000001.1"/>
</dbReference>
<sequence length="263" mass="28355">MQQEIQIGSAPWGESPAGGVSKFAAEVVARLVQRDGQPETGMRETLVLRFMATIASTDPACFEELKPELRRARVTPSMLADLYIPEVARRLGQGWEDDVLSFAEVTMGVARLQAILREVGSTWSADRDGRVSGPMLLLVLPQGEQHTLGAMVLAGWLRREGISVSMKIAPGLPELAHYVAERTFDGALVSTACNDRLETCRKLVKTLKESSKGELKVAIGGAILHASEDVMRLTGADMATNDIGQALSMMGVSVARDHQATPS</sequence>
<dbReference type="EMBL" id="JAAATX020000001">
    <property type="protein sequence ID" value="MBU9696520.1"/>
    <property type="molecule type" value="Genomic_DNA"/>
</dbReference>
<dbReference type="SUPFAM" id="SSF52242">
    <property type="entry name" value="Cobalamin (vitamin B12)-binding domain"/>
    <property type="match status" value="1"/>
</dbReference>
<feature type="domain" description="B12-binding" evidence="1">
    <location>
        <begin position="133"/>
        <end position="263"/>
    </location>
</feature>
<evidence type="ECO:0000313" key="2">
    <source>
        <dbReference type="EMBL" id="MBU9696520.1"/>
    </source>
</evidence>
<comment type="caution">
    <text evidence="2">The sequence shown here is derived from an EMBL/GenBank/DDBJ whole genome shotgun (WGS) entry which is preliminary data.</text>
</comment>
<keyword evidence="3" id="KW-1185">Reference proteome</keyword>
<dbReference type="Pfam" id="PF02310">
    <property type="entry name" value="B12-binding"/>
    <property type="match status" value="1"/>
</dbReference>
<dbReference type="PROSITE" id="PS51332">
    <property type="entry name" value="B12_BINDING"/>
    <property type="match status" value="1"/>
</dbReference>
<evidence type="ECO:0000259" key="1">
    <source>
        <dbReference type="PROSITE" id="PS51332"/>
    </source>
</evidence>
<dbReference type="InterPro" id="IPR006158">
    <property type="entry name" value="Cobalamin-bd"/>
</dbReference>
<proteinExistence type="predicted"/>
<dbReference type="Gene3D" id="3.40.50.280">
    <property type="entry name" value="Cobalamin-binding domain"/>
    <property type="match status" value="1"/>
</dbReference>
<protein>
    <submittedName>
        <fullName evidence="2">Cobalamin B12-binding domain-containing protein</fullName>
    </submittedName>
</protein>
<gene>
    <name evidence="2" type="ORF">GU927_001540</name>
</gene>
<dbReference type="InterPro" id="IPR036724">
    <property type="entry name" value="Cobalamin-bd_sf"/>
</dbReference>
<reference evidence="2 3" key="1">
    <citation type="submission" date="2021-06" db="EMBL/GenBank/DDBJ databases">
        <title>Rhodobacteraceae bacterium strain HSP-20.</title>
        <authorList>
            <person name="Chen W.-M."/>
        </authorList>
    </citation>
    <scope>NUCLEOTIDE SEQUENCE [LARGE SCALE GENOMIC DNA]</scope>
    <source>
        <strain evidence="2 3">HSP-20</strain>
    </source>
</reference>
<organism evidence="2 3">
    <name type="scientific">Paragemmobacter amnigenus</name>
    <dbReference type="NCBI Taxonomy" id="2852097"/>
    <lineage>
        <taxon>Bacteria</taxon>
        <taxon>Pseudomonadati</taxon>
        <taxon>Pseudomonadota</taxon>
        <taxon>Alphaproteobacteria</taxon>
        <taxon>Rhodobacterales</taxon>
        <taxon>Paracoccaceae</taxon>
        <taxon>Paragemmobacter</taxon>
    </lineage>
</organism>
<dbReference type="Proteomes" id="UP000731907">
    <property type="component" value="Unassembled WGS sequence"/>
</dbReference>
<accession>A0ABS6IYY1</accession>